<reference evidence="10" key="2">
    <citation type="submission" date="2020-09" db="EMBL/GenBank/DDBJ databases">
        <authorList>
            <person name="Sun Q."/>
            <person name="Zhou Y."/>
        </authorList>
    </citation>
    <scope>NUCLEOTIDE SEQUENCE</scope>
    <source>
        <strain evidence="10">CGMCC 1.7081</strain>
    </source>
</reference>
<evidence type="ECO:0000256" key="4">
    <source>
        <dbReference type="ARBA" id="ARBA00022475"/>
    </source>
</evidence>
<name>A0A8J3H9Z9_9RHOB</name>
<keyword evidence="5 8" id="KW-0812">Transmembrane</keyword>
<dbReference type="RefSeq" id="WP_229861787.1">
    <property type="nucleotide sequence ID" value="NZ_BNAP01000012.1"/>
</dbReference>
<gene>
    <name evidence="10" type="ORF">GCM10010961_26900</name>
</gene>
<proteinExistence type="inferred from homology"/>
<evidence type="ECO:0000256" key="6">
    <source>
        <dbReference type="ARBA" id="ARBA00022989"/>
    </source>
</evidence>
<dbReference type="AlphaFoldDB" id="A0A8J3H9Z9"/>
<evidence type="ECO:0000256" key="8">
    <source>
        <dbReference type="SAM" id="Phobius"/>
    </source>
</evidence>
<evidence type="ECO:0000256" key="3">
    <source>
        <dbReference type="ARBA" id="ARBA00022448"/>
    </source>
</evidence>
<dbReference type="InterPro" id="IPR013525">
    <property type="entry name" value="ABC2_TM"/>
</dbReference>
<sequence length="373" mass="40153">MMQSLFNTLRLTVKELRAIRGDKVMLVLILYVFTVATWMVSDAGSTEIRGLSVAVVDEDHSLLSFRLTEAIRGPLFSDPHVLSPKAAAEAQTNGEYVLVVSIPPKFEQDLRSGKDASLMVLIDATAVAQAGNGAAYMQQLLGDEVTKYFQPNDSGAALVDVVMRNRFNPNLTSKWFTSVMQLMNSVTILTLILAGSSLIREREHGTIEHVLVMPVRPHEIVFSKILASGIVILASSVASLLLVVQWAMGVPVAGSLLLYVCGAAIYVISVGSLGLLLASFTQNMGQFGLLVIPVIIVMFLLSGGITPMESMPAWLRLVMKVVSPSPHYVEFAQSVLYRGSGLSLVAGNMGAMAAMGAVFLAVVIARFRKVLAN</sequence>
<feature type="transmembrane region" description="Helical" evidence="8">
    <location>
        <begin position="220"/>
        <end position="244"/>
    </location>
</feature>
<accession>A0A8J3H9Z9</accession>
<dbReference type="Proteomes" id="UP000611500">
    <property type="component" value="Unassembled WGS sequence"/>
</dbReference>
<comment type="similarity">
    <text evidence="2">Belongs to the ABC-2 integral membrane protein family.</text>
</comment>
<evidence type="ECO:0000259" key="9">
    <source>
        <dbReference type="PROSITE" id="PS51012"/>
    </source>
</evidence>
<dbReference type="GO" id="GO:0140359">
    <property type="term" value="F:ABC-type transporter activity"/>
    <property type="evidence" value="ECO:0007669"/>
    <property type="project" value="InterPro"/>
</dbReference>
<dbReference type="Gene3D" id="3.40.1710.10">
    <property type="entry name" value="abc type-2 transporter like domain"/>
    <property type="match status" value="1"/>
</dbReference>
<dbReference type="EMBL" id="BNAP01000012">
    <property type="protein sequence ID" value="GHG94040.1"/>
    <property type="molecule type" value="Genomic_DNA"/>
</dbReference>
<feature type="transmembrane region" description="Helical" evidence="8">
    <location>
        <begin position="175"/>
        <end position="199"/>
    </location>
</feature>
<dbReference type="GO" id="GO:0005886">
    <property type="term" value="C:plasma membrane"/>
    <property type="evidence" value="ECO:0007669"/>
    <property type="project" value="UniProtKB-SubCell"/>
</dbReference>
<organism evidence="10 11">
    <name type="scientific">Pseudodonghicola xiamenensis</name>
    <dbReference type="NCBI Taxonomy" id="337702"/>
    <lineage>
        <taxon>Bacteria</taxon>
        <taxon>Pseudomonadati</taxon>
        <taxon>Pseudomonadota</taxon>
        <taxon>Alphaproteobacteria</taxon>
        <taxon>Rhodobacterales</taxon>
        <taxon>Paracoccaceae</taxon>
        <taxon>Pseudodonghicola</taxon>
    </lineage>
</organism>
<dbReference type="InterPro" id="IPR047817">
    <property type="entry name" value="ABC2_TM_bact-type"/>
</dbReference>
<dbReference type="Pfam" id="PF12698">
    <property type="entry name" value="ABC2_membrane_3"/>
    <property type="match status" value="1"/>
</dbReference>
<feature type="transmembrane region" description="Helical" evidence="8">
    <location>
        <begin position="287"/>
        <end position="305"/>
    </location>
</feature>
<evidence type="ECO:0000256" key="7">
    <source>
        <dbReference type="ARBA" id="ARBA00023136"/>
    </source>
</evidence>
<evidence type="ECO:0000256" key="5">
    <source>
        <dbReference type="ARBA" id="ARBA00022692"/>
    </source>
</evidence>
<feature type="transmembrane region" description="Helical" evidence="8">
    <location>
        <begin position="24"/>
        <end position="41"/>
    </location>
</feature>
<evidence type="ECO:0000313" key="11">
    <source>
        <dbReference type="Proteomes" id="UP000611500"/>
    </source>
</evidence>
<dbReference type="PROSITE" id="PS51012">
    <property type="entry name" value="ABC_TM2"/>
    <property type="match status" value="1"/>
</dbReference>
<keyword evidence="7 8" id="KW-0472">Membrane</keyword>
<keyword evidence="11" id="KW-1185">Reference proteome</keyword>
<feature type="transmembrane region" description="Helical" evidence="8">
    <location>
        <begin position="344"/>
        <end position="367"/>
    </location>
</feature>
<feature type="transmembrane region" description="Helical" evidence="8">
    <location>
        <begin position="256"/>
        <end position="280"/>
    </location>
</feature>
<dbReference type="InterPro" id="IPR051449">
    <property type="entry name" value="ABC-2_transporter_component"/>
</dbReference>
<keyword evidence="6 8" id="KW-1133">Transmembrane helix</keyword>
<evidence type="ECO:0000313" key="10">
    <source>
        <dbReference type="EMBL" id="GHG94040.1"/>
    </source>
</evidence>
<feature type="domain" description="ABC transmembrane type-2" evidence="9">
    <location>
        <begin position="134"/>
        <end position="370"/>
    </location>
</feature>
<evidence type="ECO:0000256" key="2">
    <source>
        <dbReference type="ARBA" id="ARBA00007783"/>
    </source>
</evidence>
<keyword evidence="4" id="KW-1003">Cell membrane</keyword>
<reference evidence="10" key="1">
    <citation type="journal article" date="2014" name="Int. J. Syst. Evol. Microbiol.">
        <title>Complete genome sequence of Corynebacterium casei LMG S-19264T (=DSM 44701T), isolated from a smear-ripened cheese.</title>
        <authorList>
            <consortium name="US DOE Joint Genome Institute (JGI-PGF)"/>
            <person name="Walter F."/>
            <person name="Albersmeier A."/>
            <person name="Kalinowski J."/>
            <person name="Ruckert C."/>
        </authorList>
    </citation>
    <scope>NUCLEOTIDE SEQUENCE</scope>
    <source>
        <strain evidence="10">CGMCC 1.7081</strain>
    </source>
</reference>
<comment type="subcellular location">
    <subcellularLocation>
        <location evidence="1">Cell membrane</location>
        <topology evidence="1">Multi-pass membrane protein</topology>
    </subcellularLocation>
</comment>
<protein>
    <submittedName>
        <fullName evidence="10">Membrane protein</fullName>
    </submittedName>
</protein>
<keyword evidence="3" id="KW-0813">Transport</keyword>
<comment type="caution">
    <text evidence="10">The sequence shown here is derived from an EMBL/GenBank/DDBJ whole genome shotgun (WGS) entry which is preliminary data.</text>
</comment>
<dbReference type="PANTHER" id="PTHR30294">
    <property type="entry name" value="MEMBRANE COMPONENT OF ABC TRANSPORTER YHHJ-RELATED"/>
    <property type="match status" value="1"/>
</dbReference>
<dbReference type="PANTHER" id="PTHR30294:SF47">
    <property type="entry name" value="INNER MEMBRANE TRANSPORT PERMEASE YHHJ"/>
    <property type="match status" value="1"/>
</dbReference>
<evidence type="ECO:0000256" key="1">
    <source>
        <dbReference type="ARBA" id="ARBA00004651"/>
    </source>
</evidence>